<comment type="caution">
    <text evidence="1">The sequence shown here is derived from an EMBL/GenBank/DDBJ whole genome shotgun (WGS) entry which is preliminary data.</text>
</comment>
<protein>
    <recommendedName>
        <fullName evidence="3">DUF4773 domain-containing protein</fullName>
    </recommendedName>
</protein>
<accession>A0A4Y2VDF0</accession>
<evidence type="ECO:0008006" key="3">
    <source>
        <dbReference type="Google" id="ProtNLM"/>
    </source>
</evidence>
<feature type="non-terminal residue" evidence="1">
    <location>
        <position position="84"/>
    </location>
</feature>
<gene>
    <name evidence="1" type="ORF">AVEN_146296_1</name>
</gene>
<dbReference type="AlphaFoldDB" id="A0A4Y2VDF0"/>
<proteinExistence type="predicted"/>
<dbReference type="EMBL" id="BGPR01045271">
    <property type="protein sequence ID" value="GBO22146.1"/>
    <property type="molecule type" value="Genomic_DNA"/>
</dbReference>
<evidence type="ECO:0000313" key="2">
    <source>
        <dbReference type="Proteomes" id="UP000499080"/>
    </source>
</evidence>
<reference evidence="1 2" key="1">
    <citation type="journal article" date="2019" name="Sci. Rep.">
        <title>Orb-weaving spider Araneus ventricosus genome elucidates the spidroin gene catalogue.</title>
        <authorList>
            <person name="Kono N."/>
            <person name="Nakamura H."/>
            <person name="Ohtoshi R."/>
            <person name="Moran D.A.P."/>
            <person name="Shinohara A."/>
            <person name="Yoshida Y."/>
            <person name="Fujiwara M."/>
            <person name="Mori M."/>
            <person name="Tomita M."/>
            <person name="Arakawa K."/>
        </authorList>
    </citation>
    <scope>NUCLEOTIDE SEQUENCE [LARGE SCALE GENOMIC DNA]</scope>
</reference>
<keyword evidence="2" id="KW-1185">Reference proteome</keyword>
<evidence type="ECO:0000313" key="1">
    <source>
        <dbReference type="EMBL" id="GBO22146.1"/>
    </source>
</evidence>
<name>A0A4Y2VDF0_ARAVE</name>
<organism evidence="1 2">
    <name type="scientific">Araneus ventricosus</name>
    <name type="common">Orbweaver spider</name>
    <name type="synonym">Epeira ventricosa</name>
    <dbReference type="NCBI Taxonomy" id="182803"/>
    <lineage>
        <taxon>Eukaryota</taxon>
        <taxon>Metazoa</taxon>
        <taxon>Ecdysozoa</taxon>
        <taxon>Arthropoda</taxon>
        <taxon>Chelicerata</taxon>
        <taxon>Arachnida</taxon>
        <taxon>Araneae</taxon>
        <taxon>Araneomorphae</taxon>
        <taxon>Entelegynae</taxon>
        <taxon>Araneoidea</taxon>
        <taxon>Araneidae</taxon>
        <taxon>Araneus</taxon>
    </lineage>
</organism>
<dbReference type="Proteomes" id="UP000499080">
    <property type="component" value="Unassembled WGS sequence"/>
</dbReference>
<sequence length="84" mass="9136">MSSSPAMMERALHLPHICTTAYGVAQISHPLAAVRLPRSVKNSEMSGNLIEMTVEENPNQCLCVKSECGCCVYLDVPEIKLNSS</sequence>